<gene>
    <name evidence="2" type="ORF">RM479_20290</name>
</gene>
<comment type="caution">
    <text evidence="2">The sequence shown here is derived from an EMBL/GenBank/DDBJ whole genome shotgun (WGS) entry which is preliminary data.</text>
</comment>
<protein>
    <recommendedName>
        <fullName evidence="4">SRPBCC family protein</fullName>
    </recommendedName>
</protein>
<evidence type="ECO:0000256" key="1">
    <source>
        <dbReference type="SAM" id="Phobius"/>
    </source>
</evidence>
<keyword evidence="1" id="KW-1133">Transmembrane helix</keyword>
<dbReference type="SUPFAM" id="SSF55961">
    <property type="entry name" value="Bet v1-like"/>
    <property type="match status" value="1"/>
</dbReference>
<dbReference type="RefSeq" id="WP_311513337.1">
    <property type="nucleotide sequence ID" value="NZ_JAVREP010000015.1"/>
</dbReference>
<feature type="transmembrane region" description="Helical" evidence="1">
    <location>
        <begin position="40"/>
        <end position="58"/>
    </location>
</feature>
<dbReference type="EMBL" id="JAVREP010000015">
    <property type="protein sequence ID" value="MDT0330764.1"/>
    <property type="molecule type" value="Genomic_DNA"/>
</dbReference>
<feature type="transmembrane region" description="Helical" evidence="1">
    <location>
        <begin position="89"/>
        <end position="111"/>
    </location>
</feature>
<dbReference type="Proteomes" id="UP001183390">
    <property type="component" value="Unassembled WGS sequence"/>
</dbReference>
<accession>A0ABU2MDK6</accession>
<keyword evidence="3" id="KW-1185">Reference proteome</keyword>
<organism evidence="2 3">
    <name type="scientific">Nocardiopsis lambiniae</name>
    <dbReference type="NCBI Taxonomy" id="3075539"/>
    <lineage>
        <taxon>Bacteria</taxon>
        <taxon>Bacillati</taxon>
        <taxon>Actinomycetota</taxon>
        <taxon>Actinomycetes</taxon>
        <taxon>Streptosporangiales</taxon>
        <taxon>Nocardiopsidaceae</taxon>
        <taxon>Nocardiopsis</taxon>
    </lineage>
</organism>
<keyword evidence="1" id="KW-0812">Transmembrane</keyword>
<feature type="transmembrane region" description="Helical" evidence="1">
    <location>
        <begin position="65"/>
        <end position="83"/>
    </location>
</feature>
<evidence type="ECO:0008006" key="4">
    <source>
        <dbReference type="Google" id="ProtNLM"/>
    </source>
</evidence>
<reference evidence="3" key="1">
    <citation type="submission" date="2023-07" db="EMBL/GenBank/DDBJ databases">
        <title>30 novel species of actinomycetes from the DSMZ collection.</title>
        <authorList>
            <person name="Nouioui I."/>
        </authorList>
    </citation>
    <scope>NUCLEOTIDE SEQUENCE [LARGE SCALE GENOMIC DNA]</scope>
    <source>
        <strain evidence="3">DSM 44743</strain>
    </source>
</reference>
<name>A0ABU2MDK6_9ACTN</name>
<feature type="transmembrane region" description="Helical" evidence="1">
    <location>
        <begin position="12"/>
        <end position="34"/>
    </location>
</feature>
<evidence type="ECO:0000313" key="2">
    <source>
        <dbReference type="EMBL" id="MDT0330764.1"/>
    </source>
</evidence>
<evidence type="ECO:0000313" key="3">
    <source>
        <dbReference type="Proteomes" id="UP001183390"/>
    </source>
</evidence>
<feature type="transmembrane region" description="Helical" evidence="1">
    <location>
        <begin position="120"/>
        <end position="141"/>
    </location>
</feature>
<keyword evidence="1" id="KW-0472">Membrane</keyword>
<proteinExistence type="predicted"/>
<sequence length="310" mass="32935">MSENPLTSGSRWLLAGLILILPITVLVIRVTHWGMLDQTALFYLGLPTAIALLVVFTARPKSGTGVSMAALTVVLAMAALLLGEGMVCLIIAAPLLYGMIAIVSGIASLIARGGRGSQQALFAVPLLFVLTLEGVAGITFLPRADQGEGSVFVDAAPADIASALAAPPAYGPFEAPFLRAVPFPEPVAATGTGLAVGDTRAVEFTPRTTFQIGSEPTPRHLDLEIVESEVRADGGRVVFEVAEDATFARWMDMHRATATWTAEADGTRMTWTIDYDRTYEPSWYFGPIQAYATDLAAGYLADTFADEALR</sequence>